<evidence type="ECO:0000256" key="1">
    <source>
        <dbReference type="SAM" id="MobiDB-lite"/>
    </source>
</evidence>
<organism evidence="2 3">
    <name type="scientific">Halosimplex litoreum</name>
    <dbReference type="NCBI Taxonomy" id="1198301"/>
    <lineage>
        <taxon>Archaea</taxon>
        <taxon>Methanobacteriati</taxon>
        <taxon>Methanobacteriota</taxon>
        <taxon>Stenosarchaea group</taxon>
        <taxon>Halobacteria</taxon>
        <taxon>Halobacteriales</taxon>
        <taxon>Haloarculaceae</taxon>
        <taxon>Halosimplex</taxon>
    </lineage>
</organism>
<gene>
    <name evidence="2" type="ORF">I7X12_04395</name>
</gene>
<dbReference type="RefSeq" id="WP_198062654.1">
    <property type="nucleotide sequence ID" value="NZ_CP065856.1"/>
</dbReference>
<dbReference type="Pfam" id="PF04255">
    <property type="entry name" value="DUF433"/>
    <property type="match status" value="1"/>
</dbReference>
<dbReference type="KEGG" id="hlt:I7X12_04395"/>
<dbReference type="InterPro" id="IPR009057">
    <property type="entry name" value="Homeodomain-like_sf"/>
</dbReference>
<dbReference type="SUPFAM" id="SSF46689">
    <property type="entry name" value="Homeodomain-like"/>
    <property type="match status" value="1"/>
</dbReference>
<protein>
    <submittedName>
        <fullName evidence="2">DUF433 domain-containing protein</fullName>
    </submittedName>
</protein>
<feature type="compositionally biased region" description="Basic and acidic residues" evidence="1">
    <location>
        <begin position="70"/>
        <end position="86"/>
    </location>
</feature>
<dbReference type="OrthoDB" id="190701at2157"/>
<evidence type="ECO:0000313" key="3">
    <source>
        <dbReference type="Proteomes" id="UP000595001"/>
    </source>
</evidence>
<sequence length="97" mass="11180">MATQARWIVDDEESAVHDEPHIADSRITVRAVHEWVENGDLDPETVAGRHNLDIAAVYHALAYYHEHPERMREVERDRERTIEANRGRAVTGPDDLE</sequence>
<dbReference type="GeneID" id="60587706"/>
<evidence type="ECO:0000313" key="2">
    <source>
        <dbReference type="EMBL" id="QPV63877.1"/>
    </source>
</evidence>
<reference evidence="2 3" key="1">
    <citation type="submission" date="2020-12" db="EMBL/GenBank/DDBJ databases">
        <title>Halosimplex halophilum sp. nov. and Halosimplex salinum sp. nov., two new members of the genus Halosimplex.</title>
        <authorList>
            <person name="Cui H.L."/>
        </authorList>
    </citation>
    <scope>NUCLEOTIDE SEQUENCE [LARGE SCALE GENOMIC DNA]</scope>
    <source>
        <strain evidence="2 3">YGH94</strain>
    </source>
</reference>
<dbReference type="Gene3D" id="1.10.10.10">
    <property type="entry name" value="Winged helix-like DNA-binding domain superfamily/Winged helix DNA-binding domain"/>
    <property type="match status" value="1"/>
</dbReference>
<keyword evidence="3" id="KW-1185">Reference proteome</keyword>
<name>A0A7T3G0A4_9EURY</name>
<dbReference type="EMBL" id="CP065856">
    <property type="protein sequence ID" value="QPV63877.1"/>
    <property type="molecule type" value="Genomic_DNA"/>
</dbReference>
<proteinExistence type="predicted"/>
<dbReference type="AlphaFoldDB" id="A0A7T3G0A4"/>
<dbReference type="Proteomes" id="UP000595001">
    <property type="component" value="Chromosome"/>
</dbReference>
<accession>A0A7T3G0A4</accession>
<dbReference type="InterPro" id="IPR007367">
    <property type="entry name" value="DUF433"/>
</dbReference>
<dbReference type="InterPro" id="IPR036388">
    <property type="entry name" value="WH-like_DNA-bd_sf"/>
</dbReference>
<feature type="region of interest" description="Disordered" evidence="1">
    <location>
        <begin position="70"/>
        <end position="97"/>
    </location>
</feature>